<keyword evidence="1" id="KW-0732">Signal</keyword>
<protein>
    <submittedName>
        <fullName evidence="5">FG-GAP repeat-containing protein</fullName>
    </submittedName>
</protein>
<keyword evidence="3" id="KW-0378">Hydrolase</keyword>
<evidence type="ECO:0000313" key="5">
    <source>
        <dbReference type="EMBL" id="SEN88318.1"/>
    </source>
</evidence>
<gene>
    <name evidence="5" type="ORF">SAMN05216333_10216</name>
</gene>
<dbReference type="PANTHER" id="PTHR23221">
    <property type="entry name" value="GLYCOSYLPHOSPHATIDYLINOSITOL PHOSPHOLIPASE D"/>
    <property type="match status" value="1"/>
</dbReference>
<dbReference type="EMBL" id="FODO01000002">
    <property type="protein sequence ID" value="SEN88318.1"/>
    <property type="molecule type" value="Genomic_DNA"/>
</dbReference>
<keyword evidence="4" id="KW-0325">Glycoprotein</keyword>
<dbReference type="STRING" id="42354.SAMN05216333_10216"/>
<evidence type="ECO:0000313" key="6">
    <source>
        <dbReference type="Proteomes" id="UP000198814"/>
    </source>
</evidence>
<evidence type="ECO:0000256" key="2">
    <source>
        <dbReference type="ARBA" id="ARBA00022737"/>
    </source>
</evidence>
<dbReference type="SUPFAM" id="SSF69318">
    <property type="entry name" value="Integrin alpha N-terminal domain"/>
    <property type="match status" value="1"/>
</dbReference>
<reference evidence="6" key="1">
    <citation type="submission" date="2016-10" db="EMBL/GenBank/DDBJ databases">
        <authorList>
            <person name="Varghese N."/>
            <person name="Submissions S."/>
        </authorList>
    </citation>
    <scope>NUCLEOTIDE SEQUENCE [LARGE SCALE GENOMIC DNA]</scope>
    <source>
        <strain evidence="6">Nm76</strain>
    </source>
</reference>
<evidence type="ECO:0000256" key="1">
    <source>
        <dbReference type="ARBA" id="ARBA00022729"/>
    </source>
</evidence>
<name>A0A1H8K7C8_9PROT</name>
<dbReference type="RefSeq" id="WP_090315745.1">
    <property type="nucleotide sequence ID" value="NZ_FNOE01000003.1"/>
</dbReference>
<dbReference type="AlphaFoldDB" id="A0A1H8K7C8"/>
<dbReference type="PRINTS" id="PR01185">
    <property type="entry name" value="INTEGRINA"/>
</dbReference>
<dbReference type="InterPro" id="IPR013519">
    <property type="entry name" value="Int_alpha_beta-p"/>
</dbReference>
<dbReference type="OrthoDB" id="8550190at2"/>
<evidence type="ECO:0000256" key="3">
    <source>
        <dbReference type="ARBA" id="ARBA00022801"/>
    </source>
</evidence>
<dbReference type="Pfam" id="PF01839">
    <property type="entry name" value="FG-GAP"/>
    <property type="match status" value="7"/>
</dbReference>
<dbReference type="InterPro" id="IPR000413">
    <property type="entry name" value="Integrin_alpha"/>
</dbReference>
<dbReference type="SMART" id="SM00191">
    <property type="entry name" value="Int_alpha"/>
    <property type="match status" value="7"/>
</dbReference>
<dbReference type="Gene3D" id="2.130.10.130">
    <property type="entry name" value="Integrin alpha, N-terminal"/>
    <property type="match status" value="4"/>
</dbReference>
<evidence type="ECO:0000256" key="4">
    <source>
        <dbReference type="ARBA" id="ARBA00023180"/>
    </source>
</evidence>
<dbReference type="InterPro" id="IPR028994">
    <property type="entry name" value="Integrin_alpha_N"/>
</dbReference>
<sequence>MALPVQQETVILQLTQAMFNAAPGAIYLEALVTQVEAGQSLADLAQSLMGSTLFFGKNYATDLTPEAFAEAFIQDLIGDNATPESKALAIDYVTGKMAAGATQGEVIADVTGILSAFPATDPVWGAAALAYNTGNAAKIIDHLVGNTVSASDKTIAIDYIHAQMGAGQTFGATVADLLSVLDVMDHADPVWGNAAAQFDNRIEVSRYYSIEKAGAATDLATLQQVLTGITPDVATVATAKAAVDNLLDNPVIDLALLDGANGFKLNGVIGSDDTGESVGSAGDINGDGFDDLIVGAPHNFDDFYSGASFVVFGKASGFDPAISLSSLNGTNGFRLNGVAGGDAAGNAVSSAGDINGDGFDDLLIGAPISDVPKNDTGYTYVVFGKSSGFSATMELSSLNGSDGFRMHLDKADQLLGWSVSGAGDVNGDHIDDLIIGAPIGERGYVVFGKTSGFDSQLDLASLDGSNGFQMNGLEAGAQFGNGVSAGDINGDGINDLIVGSYYGGSGTSYVIFGKSSGFDAILDLSALDGSNGFSVEGAAEGDEAGYSIDNAGDVNGDGFDDVIIGARSAGIDGKASGAAYVVFGKADGFEATLSLSSLDGSNGFRLEGVAEGDKAGRSVSTAGDFNGDGFADVLVGAVGSDANGVDSGAAYVVFGKASGFSASLNLSNLSNTDGFALRGLAAGNSLGKSVSSAGDLNNDGFDDLIIGASSANGDAFNSGAAYVIFGHSFASAAAAKTVATDSHDATGQDAALLLTGVNAAMDLI</sequence>
<dbReference type="Proteomes" id="UP000198814">
    <property type="component" value="Unassembled WGS sequence"/>
</dbReference>
<keyword evidence="6" id="KW-1185">Reference proteome</keyword>
<keyword evidence="2" id="KW-0677">Repeat</keyword>
<dbReference type="PROSITE" id="PS51470">
    <property type="entry name" value="FG_GAP"/>
    <property type="match status" value="5"/>
</dbReference>
<dbReference type="GO" id="GO:0016787">
    <property type="term" value="F:hydrolase activity"/>
    <property type="evidence" value="ECO:0007669"/>
    <property type="project" value="UniProtKB-KW"/>
</dbReference>
<dbReference type="GO" id="GO:0008305">
    <property type="term" value="C:integrin complex"/>
    <property type="evidence" value="ECO:0007669"/>
    <property type="project" value="InterPro"/>
</dbReference>
<dbReference type="InterPro" id="IPR013517">
    <property type="entry name" value="FG-GAP"/>
</dbReference>
<organism evidence="5 6">
    <name type="scientific">Nitrosomonas oligotropha</name>
    <dbReference type="NCBI Taxonomy" id="42354"/>
    <lineage>
        <taxon>Bacteria</taxon>
        <taxon>Pseudomonadati</taxon>
        <taxon>Pseudomonadota</taxon>
        <taxon>Betaproteobacteria</taxon>
        <taxon>Nitrosomonadales</taxon>
        <taxon>Nitrosomonadaceae</taxon>
        <taxon>Nitrosomonas</taxon>
    </lineage>
</organism>
<proteinExistence type="predicted"/>
<dbReference type="PANTHER" id="PTHR23221:SF7">
    <property type="entry name" value="PHOSPHATIDYLINOSITOL-GLYCAN-SPECIFIC PHOSPHOLIPASE D"/>
    <property type="match status" value="1"/>
</dbReference>
<dbReference type="GO" id="GO:0007155">
    <property type="term" value="P:cell adhesion"/>
    <property type="evidence" value="ECO:0007669"/>
    <property type="project" value="InterPro"/>
</dbReference>
<accession>A0A1H8K7C8</accession>